<dbReference type="PANTHER" id="PTHR40691:SF3">
    <property type="entry name" value="(NA+)-NQR MATURATION NQRM"/>
    <property type="match status" value="1"/>
</dbReference>
<protein>
    <submittedName>
        <fullName evidence="2">(Na+)-NQR maturation NqrM</fullName>
    </submittedName>
</protein>
<reference evidence="2 4" key="2">
    <citation type="submission" date="2018-01" db="EMBL/GenBank/DDBJ databases">
        <title>Whole genome sequencing of Histamine producing bacteria.</title>
        <authorList>
            <person name="Butler K."/>
        </authorList>
    </citation>
    <scope>NUCLEOTIDE SEQUENCE [LARGE SCALE GENOMIC DNA]</scope>
    <source>
        <strain evidence="2 4">A2-1</strain>
    </source>
</reference>
<comment type="caution">
    <text evidence="1">The sequence shown here is derived from an EMBL/GenBank/DDBJ whole genome shotgun (WGS) entry which is preliminary data.</text>
</comment>
<evidence type="ECO:0000313" key="1">
    <source>
        <dbReference type="EMBL" id="PQJ68450.1"/>
    </source>
</evidence>
<gene>
    <name evidence="1" type="ORF">BTO08_10855</name>
    <name evidence="2" type="ORF">C0W41_14295</name>
</gene>
<name>A0A2T3LZV6_PHOAN</name>
<dbReference type="Proteomes" id="UP000238730">
    <property type="component" value="Unassembled WGS sequence"/>
</dbReference>
<dbReference type="Pfam" id="PF04400">
    <property type="entry name" value="NqrM"/>
    <property type="match status" value="1"/>
</dbReference>
<proteinExistence type="predicted"/>
<accession>A0A2T3LZV6</accession>
<dbReference type="OrthoDB" id="8455822at2"/>
<sequence length="49" mass="5426">MAIGWFLKQRTIKGSCGGLANVGVDKECNCDEPCDEHKLYQIQEPQSGK</sequence>
<organism evidence="1 3">
    <name type="scientific">Photobacterium angustum</name>
    <dbReference type="NCBI Taxonomy" id="661"/>
    <lineage>
        <taxon>Bacteria</taxon>
        <taxon>Pseudomonadati</taxon>
        <taxon>Pseudomonadota</taxon>
        <taxon>Gammaproteobacteria</taxon>
        <taxon>Vibrionales</taxon>
        <taxon>Vibrionaceae</taxon>
        <taxon>Photobacterium</taxon>
    </lineage>
</organism>
<evidence type="ECO:0000313" key="2">
    <source>
        <dbReference type="EMBL" id="PSX06676.1"/>
    </source>
</evidence>
<dbReference type="PANTHER" id="PTHR40691">
    <property type="entry name" value="(NA+)-NQR MATURATION NQRM"/>
    <property type="match status" value="1"/>
</dbReference>
<dbReference type="AlphaFoldDB" id="A0A2T3LZV6"/>
<reference evidence="1 3" key="1">
    <citation type="submission" date="2016-12" db="EMBL/GenBank/DDBJ databases">
        <title>Diversity of luminous bacteria.</title>
        <authorList>
            <person name="Yoshizawa S."/>
            <person name="Kogure K."/>
        </authorList>
    </citation>
    <scope>NUCLEOTIDE SEQUENCE [LARGE SCALE GENOMIC DNA]</scope>
    <source>
        <strain evidence="1 3">LC1-200</strain>
    </source>
</reference>
<dbReference type="Proteomes" id="UP000241440">
    <property type="component" value="Unassembled WGS sequence"/>
</dbReference>
<dbReference type="InterPro" id="IPR007495">
    <property type="entry name" value="NqrM"/>
</dbReference>
<evidence type="ECO:0000313" key="4">
    <source>
        <dbReference type="Proteomes" id="UP000241440"/>
    </source>
</evidence>
<evidence type="ECO:0000313" key="3">
    <source>
        <dbReference type="Proteomes" id="UP000238730"/>
    </source>
</evidence>
<dbReference type="EMBL" id="PYOY01000007">
    <property type="protein sequence ID" value="PSX06676.1"/>
    <property type="molecule type" value="Genomic_DNA"/>
</dbReference>
<dbReference type="EMBL" id="MSCJ01000001">
    <property type="protein sequence ID" value="PQJ68450.1"/>
    <property type="molecule type" value="Genomic_DNA"/>
</dbReference>